<dbReference type="Pfam" id="PF12762">
    <property type="entry name" value="DDE_Tnp_IS1595"/>
    <property type="match status" value="1"/>
</dbReference>
<dbReference type="InterPro" id="IPR024445">
    <property type="entry name" value="Tnp_ISXO2-like"/>
</dbReference>
<protein>
    <recommendedName>
        <fullName evidence="1">ISXO2-like transposase domain-containing protein</fullName>
    </recommendedName>
</protein>
<dbReference type="OrthoDB" id="6431448at2759"/>
<accession>A0A0C2IJ06</accession>
<dbReference type="PANTHER" id="PTHR47163">
    <property type="entry name" value="DDE_TNP_IS1595 DOMAIN-CONTAINING PROTEIN"/>
    <property type="match status" value="1"/>
</dbReference>
<dbReference type="PANTHER" id="PTHR47163:SF2">
    <property type="entry name" value="SI:DKEY-17M8.2"/>
    <property type="match status" value="1"/>
</dbReference>
<keyword evidence="3" id="KW-1185">Reference proteome</keyword>
<name>A0A0C2IJ06_THEKT</name>
<evidence type="ECO:0000313" key="3">
    <source>
        <dbReference type="Proteomes" id="UP000031668"/>
    </source>
</evidence>
<dbReference type="EMBL" id="JWZT01003910">
    <property type="protein sequence ID" value="KII65334.1"/>
    <property type="molecule type" value="Genomic_DNA"/>
</dbReference>
<comment type="caution">
    <text evidence="2">The sequence shown here is derived from an EMBL/GenBank/DDBJ whole genome shotgun (WGS) entry which is preliminary data.</text>
</comment>
<sequence length="148" mass="17130">MENPQNGAWTLGGVKRTEERRVFLVIPHRTEATVMGIIRTPVLPGSTIMIDCFISYHNLNRFYTRLTVNHNETFKHPETGAHTNSIEGTWGALKYHIPQRNITNSLDENGNVIENVLNDHFGEFEWRRKHSSDLRGRFISSLREVIYP</sequence>
<reference evidence="2 3" key="1">
    <citation type="journal article" date="2014" name="Genome Biol. Evol.">
        <title>The genome of the myxosporean Thelohanellus kitauei shows adaptations to nutrient acquisition within its fish host.</title>
        <authorList>
            <person name="Yang Y."/>
            <person name="Xiong J."/>
            <person name="Zhou Z."/>
            <person name="Huo F."/>
            <person name="Miao W."/>
            <person name="Ran C."/>
            <person name="Liu Y."/>
            <person name="Zhang J."/>
            <person name="Feng J."/>
            <person name="Wang M."/>
            <person name="Wang M."/>
            <person name="Wang L."/>
            <person name="Yao B."/>
        </authorList>
    </citation>
    <scope>NUCLEOTIDE SEQUENCE [LARGE SCALE GENOMIC DNA]</scope>
    <source>
        <strain evidence="2">Wuqing</strain>
    </source>
</reference>
<organism evidence="2 3">
    <name type="scientific">Thelohanellus kitauei</name>
    <name type="common">Myxosporean</name>
    <dbReference type="NCBI Taxonomy" id="669202"/>
    <lineage>
        <taxon>Eukaryota</taxon>
        <taxon>Metazoa</taxon>
        <taxon>Cnidaria</taxon>
        <taxon>Myxozoa</taxon>
        <taxon>Myxosporea</taxon>
        <taxon>Bivalvulida</taxon>
        <taxon>Platysporina</taxon>
        <taxon>Myxobolidae</taxon>
        <taxon>Thelohanellus</taxon>
    </lineage>
</organism>
<dbReference type="SMART" id="SM01126">
    <property type="entry name" value="DDE_Tnp_IS1595"/>
    <property type="match status" value="1"/>
</dbReference>
<dbReference type="InterPro" id="IPR053164">
    <property type="entry name" value="IS1016-like_transposase"/>
</dbReference>
<evidence type="ECO:0000313" key="2">
    <source>
        <dbReference type="EMBL" id="KII65334.1"/>
    </source>
</evidence>
<proteinExistence type="predicted"/>
<dbReference type="Proteomes" id="UP000031668">
    <property type="component" value="Unassembled WGS sequence"/>
</dbReference>
<gene>
    <name evidence="2" type="ORF">RF11_02754</name>
</gene>
<dbReference type="AlphaFoldDB" id="A0A0C2IJ06"/>
<evidence type="ECO:0000259" key="1">
    <source>
        <dbReference type="SMART" id="SM01126"/>
    </source>
</evidence>
<feature type="domain" description="ISXO2-like transposase" evidence="1">
    <location>
        <begin position="4"/>
        <end position="109"/>
    </location>
</feature>